<dbReference type="InterPro" id="IPR041581">
    <property type="entry name" value="Glyoxalase_6"/>
</dbReference>
<protein>
    <submittedName>
        <fullName evidence="2">Glyoxalase</fullName>
    </submittedName>
</protein>
<evidence type="ECO:0000313" key="2">
    <source>
        <dbReference type="EMBL" id="GED11548.1"/>
    </source>
</evidence>
<dbReference type="PANTHER" id="PTHR35908">
    <property type="entry name" value="HYPOTHETICAL FUSION PROTEIN"/>
    <property type="match status" value="1"/>
</dbReference>
<evidence type="ECO:0000259" key="1">
    <source>
        <dbReference type="PROSITE" id="PS51819"/>
    </source>
</evidence>
<dbReference type="Gene3D" id="3.10.180.10">
    <property type="entry name" value="2,3-Dihydroxybiphenyl 1,2-Dioxygenase, domain 1"/>
    <property type="match status" value="1"/>
</dbReference>
<dbReference type="AlphaFoldDB" id="A0A4Y4E7R7"/>
<name>A0A4Y4E7R7_CELCE</name>
<evidence type="ECO:0000313" key="3">
    <source>
        <dbReference type="Proteomes" id="UP000316659"/>
    </source>
</evidence>
<reference evidence="2 3" key="1">
    <citation type="submission" date="2019-06" db="EMBL/GenBank/DDBJ databases">
        <title>Whole genome shotgun sequence of Cellulosimicrobium cellulans NBRC 15516.</title>
        <authorList>
            <person name="Hosoyama A."/>
            <person name="Uohara A."/>
            <person name="Ohji S."/>
            <person name="Ichikawa N."/>
        </authorList>
    </citation>
    <scope>NUCLEOTIDE SEQUENCE [LARGE SCALE GENOMIC DNA]</scope>
    <source>
        <strain evidence="2 3">NBRC 15516</strain>
    </source>
</reference>
<proteinExistence type="predicted"/>
<dbReference type="EMBL" id="BJNZ01000032">
    <property type="protein sequence ID" value="GED11548.1"/>
    <property type="molecule type" value="Genomic_DNA"/>
</dbReference>
<dbReference type="Pfam" id="PF18029">
    <property type="entry name" value="Glyoxalase_6"/>
    <property type="match status" value="1"/>
</dbReference>
<sequence>MADPRPMRLHNTTIDTGDPRALAEFYRRLTGWTYWPGHEVPDPEGDRWLMLEVPGSTSRLAFQRSDALVTPWPGGARVHVDLWVPDLDAAHEHALACGARPLTGTPEEEGHPEDPFRVYADPEGHPFCLCAPPLDHP</sequence>
<dbReference type="PROSITE" id="PS51819">
    <property type="entry name" value="VOC"/>
    <property type="match status" value="1"/>
</dbReference>
<feature type="domain" description="VOC" evidence="1">
    <location>
        <begin position="8"/>
        <end position="132"/>
    </location>
</feature>
<dbReference type="InterPro" id="IPR037523">
    <property type="entry name" value="VOC_core"/>
</dbReference>
<dbReference type="Proteomes" id="UP000316659">
    <property type="component" value="Unassembled WGS sequence"/>
</dbReference>
<dbReference type="CDD" id="cd06587">
    <property type="entry name" value="VOC"/>
    <property type="match status" value="1"/>
</dbReference>
<organism evidence="2 3">
    <name type="scientific">Cellulosimicrobium cellulans</name>
    <name type="common">Arthrobacter luteus</name>
    <dbReference type="NCBI Taxonomy" id="1710"/>
    <lineage>
        <taxon>Bacteria</taxon>
        <taxon>Bacillati</taxon>
        <taxon>Actinomycetota</taxon>
        <taxon>Actinomycetes</taxon>
        <taxon>Micrococcales</taxon>
        <taxon>Promicromonosporaceae</taxon>
        <taxon>Cellulosimicrobium</taxon>
    </lineage>
</organism>
<dbReference type="SUPFAM" id="SSF54593">
    <property type="entry name" value="Glyoxalase/Bleomycin resistance protein/Dihydroxybiphenyl dioxygenase"/>
    <property type="match status" value="1"/>
</dbReference>
<dbReference type="PANTHER" id="PTHR35908:SF1">
    <property type="entry name" value="CONSERVED PROTEIN"/>
    <property type="match status" value="1"/>
</dbReference>
<gene>
    <name evidence="2" type="ORF">CCE02nite_35470</name>
</gene>
<dbReference type="InterPro" id="IPR029068">
    <property type="entry name" value="Glyas_Bleomycin-R_OHBP_Dase"/>
</dbReference>
<comment type="caution">
    <text evidence="2">The sequence shown here is derived from an EMBL/GenBank/DDBJ whole genome shotgun (WGS) entry which is preliminary data.</text>
</comment>
<accession>A0A4Y4E7R7</accession>